<feature type="transmembrane region" description="Helical" evidence="16">
    <location>
        <begin position="698"/>
        <end position="719"/>
    </location>
</feature>
<evidence type="ECO:0000313" key="20">
    <source>
        <dbReference type="Proteomes" id="UP000193560"/>
    </source>
</evidence>
<feature type="compositionally biased region" description="Acidic residues" evidence="15">
    <location>
        <begin position="743"/>
        <end position="766"/>
    </location>
</feature>
<dbReference type="PROSITE" id="PS51892">
    <property type="entry name" value="SUBTILASE"/>
    <property type="match status" value="1"/>
</dbReference>
<evidence type="ECO:0000256" key="2">
    <source>
        <dbReference type="ARBA" id="ARBA00005325"/>
    </source>
</evidence>
<feature type="domain" description="P/Homo B" evidence="18">
    <location>
        <begin position="467"/>
        <end position="607"/>
    </location>
</feature>
<evidence type="ECO:0000256" key="9">
    <source>
        <dbReference type="ARBA" id="ARBA00022989"/>
    </source>
</evidence>
<evidence type="ECO:0000256" key="14">
    <source>
        <dbReference type="PROSITE-ProRule" id="PRU01240"/>
    </source>
</evidence>
<keyword evidence="11" id="KW-0865">Zymogen</keyword>
<proteinExistence type="inferred from homology"/>
<evidence type="ECO:0000256" key="5">
    <source>
        <dbReference type="ARBA" id="ARBA00022729"/>
    </source>
</evidence>
<evidence type="ECO:0000256" key="17">
    <source>
        <dbReference type="SAM" id="SignalP"/>
    </source>
</evidence>
<dbReference type="InterPro" id="IPR023828">
    <property type="entry name" value="Peptidase_S8_Ser-AS"/>
</dbReference>
<dbReference type="InterPro" id="IPR008979">
    <property type="entry name" value="Galactose-bd-like_sf"/>
</dbReference>
<feature type="region of interest" description="Disordered" evidence="15">
    <location>
        <begin position="608"/>
        <end position="691"/>
    </location>
</feature>
<evidence type="ECO:0000256" key="15">
    <source>
        <dbReference type="SAM" id="MobiDB-lite"/>
    </source>
</evidence>
<dbReference type="CDD" id="cd04059">
    <property type="entry name" value="Peptidases_S8_Protein_convertases_Kexins_Furin-like"/>
    <property type="match status" value="1"/>
</dbReference>
<dbReference type="InterPro" id="IPR002884">
    <property type="entry name" value="P_dom"/>
</dbReference>
<evidence type="ECO:0000256" key="1">
    <source>
        <dbReference type="ARBA" id="ARBA00004370"/>
    </source>
</evidence>
<dbReference type="PANTHER" id="PTHR42884">
    <property type="entry name" value="PROPROTEIN CONVERTASE SUBTILISIN/KEXIN-RELATED"/>
    <property type="match status" value="1"/>
</dbReference>
<dbReference type="FunFam" id="3.40.50.200:FF:000005">
    <property type="entry name" value="Proprotein convertase subtilisin/kexin type 7"/>
    <property type="match status" value="1"/>
</dbReference>
<sequence>MYLYFWVTLAYLLALVQATTAIIKRDPSRQYYTLHFPQGHLDDATHHHAKHIARSLETRYEGPVGELKTWFVVSSPMTAVMKRSTTTKDDDPISDIWSKVQRIDKQVLKKRSKRAVIPRAPVLDSGKLVFEDAQKSLGIKDPGFTEQWHLVNQENTGNDINVTSVWKQGVTGNGTVVAILDDGLDYQSRDLKDNFYAEGSYDFNDHVDLPTPILWNDYHGTRCAGQIAAVKNEACGVGIAYNAKVSGIRILSGEITDVDEAAALNYKYQENDIFSCSWGPPDDGQTMEAPTGILADAFVNGIENGRDGKGTVYVFATGNGGNAGDNCNFDGYTNSIYTITVGALDHTDHHPSYAERCSAQLVVTYSSGGGKSIYTTNHGNEECTDIHGGTSAAAPNAAGIFALVLSVRPDLTWRDMQHLCVQTALPINLDDNDWKKLPSGRMYNHKYGYGKLDTWAIIEAAKVFKNVNKQTYLELPVKMNKTKIPDTTSAKHKKPLRSIVQITQEMVEATGLSRLEHITATVNIEHQRRGDIQILLQSPNKVESELAAVRVGDTSSDGIHNWKFMTVKHWEESPIGNWTLLIYDEHNAKSTGHLLNWTMTLFGEMDPRFQGEPNHQPAVNHDTTNENTTSIINTSTPSATSTQSVDTQAPARPTRVKPTTSSSSSIDASVTPTSHMNEDDESVSPDGSIDNNESDGSVFIYAFVGTGAILGVATAMYLCKRNQWRSPPPALPRQSSRAPIMDYEFDELKPEEEDEDDDDDNDEGESSDGRPLLSQQQQQQQQEHQNR</sequence>
<dbReference type="InterPro" id="IPR022398">
    <property type="entry name" value="Peptidase_S8_His-AS"/>
</dbReference>
<dbReference type="GO" id="GO:0005802">
    <property type="term" value="C:trans-Golgi network"/>
    <property type="evidence" value="ECO:0007669"/>
    <property type="project" value="TreeGrafter"/>
</dbReference>
<dbReference type="GO" id="GO:0000139">
    <property type="term" value="C:Golgi membrane"/>
    <property type="evidence" value="ECO:0007669"/>
    <property type="project" value="TreeGrafter"/>
</dbReference>
<dbReference type="Proteomes" id="UP000193560">
    <property type="component" value="Unassembled WGS sequence"/>
</dbReference>
<comment type="subcellular location">
    <subcellularLocation>
        <location evidence="1">Membrane</location>
    </subcellularLocation>
</comment>
<gene>
    <name evidence="19" type="ORF">BCR42DRAFT_421819</name>
</gene>
<evidence type="ECO:0000256" key="3">
    <source>
        <dbReference type="ARBA" id="ARBA00022670"/>
    </source>
</evidence>
<keyword evidence="8" id="KW-0106">Calcium</keyword>
<dbReference type="Gene3D" id="2.60.120.260">
    <property type="entry name" value="Galactose-binding domain-like"/>
    <property type="match status" value="1"/>
</dbReference>
<evidence type="ECO:0000256" key="4">
    <source>
        <dbReference type="ARBA" id="ARBA00022692"/>
    </source>
</evidence>
<dbReference type="SUPFAM" id="SSF49785">
    <property type="entry name" value="Galactose-binding domain-like"/>
    <property type="match status" value="1"/>
</dbReference>
<dbReference type="InterPro" id="IPR000209">
    <property type="entry name" value="Peptidase_S8/S53_dom"/>
</dbReference>
<comment type="caution">
    <text evidence="19">The sequence shown here is derived from an EMBL/GenBank/DDBJ whole genome shotgun (WGS) entry which is preliminary data.</text>
</comment>
<keyword evidence="6 14" id="KW-0378">Hydrolase</keyword>
<dbReference type="SUPFAM" id="SSF52743">
    <property type="entry name" value="Subtilisin-like"/>
    <property type="match status" value="1"/>
</dbReference>
<evidence type="ECO:0000256" key="16">
    <source>
        <dbReference type="SAM" id="Phobius"/>
    </source>
</evidence>
<reference evidence="19 20" key="1">
    <citation type="submission" date="2016-07" db="EMBL/GenBank/DDBJ databases">
        <title>Pervasive Adenine N6-methylation of Active Genes in Fungi.</title>
        <authorList>
            <consortium name="DOE Joint Genome Institute"/>
            <person name="Mondo S.J."/>
            <person name="Dannebaum R.O."/>
            <person name="Kuo R.C."/>
            <person name="Labutti K."/>
            <person name="Haridas S."/>
            <person name="Kuo A."/>
            <person name="Salamov A."/>
            <person name="Ahrendt S.R."/>
            <person name="Lipzen A."/>
            <person name="Sullivan W."/>
            <person name="Andreopoulos W.B."/>
            <person name="Clum A."/>
            <person name="Lindquist E."/>
            <person name="Daum C."/>
            <person name="Ramamoorthy G.K."/>
            <person name="Gryganskyi A."/>
            <person name="Culley D."/>
            <person name="Magnuson J.K."/>
            <person name="James T.Y."/>
            <person name="O'Malley M.A."/>
            <person name="Stajich J.E."/>
            <person name="Spatafora J.W."/>
            <person name="Visel A."/>
            <person name="Grigoriev I.V."/>
        </authorList>
    </citation>
    <scope>NUCLEOTIDE SEQUENCE [LARGE SCALE GENOMIC DNA]</scope>
    <source>
        <strain evidence="19 20">NRRL 1336</strain>
    </source>
</reference>
<dbReference type="Gene3D" id="3.40.50.200">
    <property type="entry name" value="Peptidase S8/S53 domain"/>
    <property type="match status" value="1"/>
</dbReference>
<feature type="signal peptide" evidence="17">
    <location>
        <begin position="1"/>
        <end position="21"/>
    </location>
</feature>
<organism evidence="19 20">
    <name type="scientific">Absidia repens</name>
    <dbReference type="NCBI Taxonomy" id="90262"/>
    <lineage>
        <taxon>Eukaryota</taxon>
        <taxon>Fungi</taxon>
        <taxon>Fungi incertae sedis</taxon>
        <taxon>Mucoromycota</taxon>
        <taxon>Mucoromycotina</taxon>
        <taxon>Mucoromycetes</taxon>
        <taxon>Mucorales</taxon>
        <taxon>Cunninghamellaceae</taxon>
        <taxon>Absidia</taxon>
    </lineage>
</organism>
<dbReference type="PRINTS" id="PR00723">
    <property type="entry name" value="SUBTILISIN"/>
</dbReference>
<keyword evidence="7 14" id="KW-0720">Serine protease</keyword>
<keyword evidence="9 16" id="KW-1133">Transmembrane helix</keyword>
<feature type="region of interest" description="Disordered" evidence="15">
    <location>
        <begin position="725"/>
        <end position="787"/>
    </location>
</feature>
<evidence type="ECO:0000259" key="18">
    <source>
        <dbReference type="PROSITE" id="PS51829"/>
    </source>
</evidence>
<keyword evidence="4 16" id="KW-0812">Transmembrane</keyword>
<keyword evidence="5 17" id="KW-0732">Signal</keyword>
<keyword evidence="12" id="KW-0325">Glycoprotein</keyword>
<feature type="compositionally biased region" description="Low complexity" evidence="15">
    <location>
        <begin position="625"/>
        <end position="642"/>
    </location>
</feature>
<comment type="similarity">
    <text evidence="2">Belongs to the peptidase S8 family. Furin subfamily.</text>
</comment>
<dbReference type="OrthoDB" id="300641at2759"/>
<dbReference type="EMBL" id="MCGE01000022">
    <property type="protein sequence ID" value="ORZ11236.1"/>
    <property type="molecule type" value="Genomic_DNA"/>
</dbReference>
<dbReference type="STRING" id="90262.A0A1X2I7Y6"/>
<dbReference type="PROSITE" id="PS00138">
    <property type="entry name" value="SUBTILASE_SER"/>
    <property type="match status" value="1"/>
</dbReference>
<accession>A0A1X2I7Y6</accession>
<feature type="active site" description="Charge relay system" evidence="13 14">
    <location>
        <position position="219"/>
    </location>
</feature>
<dbReference type="AlphaFoldDB" id="A0A1X2I7Y6"/>
<evidence type="ECO:0000256" key="12">
    <source>
        <dbReference type="ARBA" id="ARBA00023180"/>
    </source>
</evidence>
<dbReference type="InterPro" id="IPR036852">
    <property type="entry name" value="Peptidase_S8/S53_dom_sf"/>
</dbReference>
<evidence type="ECO:0000256" key="8">
    <source>
        <dbReference type="ARBA" id="ARBA00022837"/>
    </source>
</evidence>
<feature type="active site" description="Charge relay system" evidence="13 14">
    <location>
        <position position="181"/>
    </location>
</feature>
<dbReference type="InterPro" id="IPR015500">
    <property type="entry name" value="Peptidase_S8_subtilisin-rel"/>
</dbReference>
<keyword evidence="10 16" id="KW-0472">Membrane</keyword>
<dbReference type="Pfam" id="PF00082">
    <property type="entry name" value="Peptidase_S8"/>
    <property type="match status" value="1"/>
</dbReference>
<dbReference type="FunFam" id="2.60.120.260:FF:000026">
    <property type="entry name" value="proprotein convertase subtilisin/kexin type 7"/>
    <property type="match status" value="1"/>
</dbReference>
<name>A0A1X2I7Y6_9FUNG</name>
<evidence type="ECO:0000256" key="10">
    <source>
        <dbReference type="ARBA" id="ARBA00023136"/>
    </source>
</evidence>
<dbReference type="InterPro" id="IPR034182">
    <property type="entry name" value="Kexin/furin"/>
</dbReference>
<feature type="compositionally biased region" description="Low complexity" evidence="15">
    <location>
        <begin position="659"/>
        <end position="674"/>
    </location>
</feature>
<feature type="chain" id="PRO_5012530058" evidence="17">
    <location>
        <begin position="22"/>
        <end position="787"/>
    </location>
</feature>
<protein>
    <submittedName>
        <fullName evidence="19">Peptidase S8/S53 domain-containing protein</fullName>
    </submittedName>
</protein>
<dbReference type="PROSITE" id="PS00137">
    <property type="entry name" value="SUBTILASE_HIS"/>
    <property type="match status" value="1"/>
</dbReference>
<feature type="compositionally biased region" description="Low complexity" evidence="15">
    <location>
        <begin position="775"/>
        <end position="787"/>
    </location>
</feature>
<evidence type="ECO:0000256" key="13">
    <source>
        <dbReference type="PIRSR" id="PIRSR615500-1"/>
    </source>
</evidence>
<dbReference type="GO" id="GO:0007323">
    <property type="term" value="P:peptide pheromone maturation"/>
    <property type="evidence" value="ECO:0007669"/>
    <property type="project" value="UniProtKB-ARBA"/>
</dbReference>
<evidence type="ECO:0000313" key="19">
    <source>
        <dbReference type="EMBL" id="ORZ11236.1"/>
    </source>
</evidence>
<evidence type="ECO:0000256" key="6">
    <source>
        <dbReference type="ARBA" id="ARBA00022801"/>
    </source>
</evidence>
<evidence type="ECO:0000256" key="11">
    <source>
        <dbReference type="ARBA" id="ARBA00023145"/>
    </source>
</evidence>
<dbReference type="PROSITE" id="PS51829">
    <property type="entry name" value="P_HOMO_B"/>
    <property type="match status" value="1"/>
</dbReference>
<keyword evidence="3 14" id="KW-0645">Protease</keyword>
<dbReference type="GO" id="GO:0004252">
    <property type="term" value="F:serine-type endopeptidase activity"/>
    <property type="evidence" value="ECO:0007669"/>
    <property type="project" value="UniProtKB-UniRule"/>
</dbReference>
<keyword evidence="20" id="KW-1185">Reference proteome</keyword>
<dbReference type="GO" id="GO:0016485">
    <property type="term" value="P:protein processing"/>
    <property type="evidence" value="ECO:0007669"/>
    <property type="project" value="TreeGrafter"/>
</dbReference>
<evidence type="ECO:0000256" key="7">
    <source>
        <dbReference type="ARBA" id="ARBA00022825"/>
    </source>
</evidence>
<dbReference type="PANTHER" id="PTHR42884:SF14">
    <property type="entry name" value="NEUROENDOCRINE CONVERTASE 1"/>
    <property type="match status" value="1"/>
</dbReference>
<dbReference type="Pfam" id="PF01483">
    <property type="entry name" value="P_proprotein"/>
    <property type="match status" value="1"/>
</dbReference>
<feature type="active site" description="Charge relay system" evidence="13 14">
    <location>
        <position position="391"/>
    </location>
</feature>